<proteinExistence type="predicted"/>
<dbReference type="PANTHER" id="PTHR32071">
    <property type="entry name" value="TRANSCRIPTIONAL REGULATORY PROTEIN"/>
    <property type="match status" value="1"/>
</dbReference>
<name>I4D665_DESAJ</name>
<dbReference type="InterPro" id="IPR010524">
    <property type="entry name" value="Sig_transdc_resp-reg_PrpR_N"/>
</dbReference>
<dbReference type="Pfam" id="PF25601">
    <property type="entry name" value="AAA_lid_14"/>
    <property type="match status" value="1"/>
</dbReference>
<accession>I4D665</accession>
<dbReference type="RefSeq" id="WP_014827292.1">
    <property type="nucleotide sequence ID" value="NC_018068.1"/>
</dbReference>
<organism evidence="6 7">
    <name type="scientific">Desulfosporosinus acidiphilus (strain DSM 22704 / JCM 16185 / SJ4)</name>
    <dbReference type="NCBI Taxonomy" id="646529"/>
    <lineage>
        <taxon>Bacteria</taxon>
        <taxon>Bacillati</taxon>
        <taxon>Bacillota</taxon>
        <taxon>Clostridia</taxon>
        <taxon>Eubacteriales</taxon>
        <taxon>Desulfitobacteriaceae</taxon>
        <taxon>Desulfosporosinus</taxon>
    </lineage>
</organism>
<feature type="domain" description="HTH cro/C1-type" evidence="5">
    <location>
        <begin position="609"/>
        <end position="639"/>
    </location>
</feature>
<dbReference type="Gene3D" id="3.40.50.10660">
    <property type="entry name" value="PrpR receptor domain-like"/>
    <property type="match status" value="1"/>
</dbReference>
<dbReference type="CDD" id="cd00009">
    <property type="entry name" value="AAA"/>
    <property type="match status" value="1"/>
</dbReference>
<evidence type="ECO:0000256" key="1">
    <source>
        <dbReference type="ARBA" id="ARBA00022741"/>
    </source>
</evidence>
<dbReference type="EMBL" id="CP003639">
    <property type="protein sequence ID" value="AFM41289.1"/>
    <property type="molecule type" value="Genomic_DNA"/>
</dbReference>
<dbReference type="SUPFAM" id="SSF52540">
    <property type="entry name" value="P-loop containing nucleoside triphosphate hydrolases"/>
    <property type="match status" value="1"/>
</dbReference>
<keyword evidence="2" id="KW-0067">ATP-binding</keyword>
<dbReference type="GO" id="GO:0003677">
    <property type="term" value="F:DNA binding"/>
    <property type="evidence" value="ECO:0007669"/>
    <property type="project" value="InterPro"/>
</dbReference>
<dbReference type="Pfam" id="PF01381">
    <property type="entry name" value="HTH_3"/>
    <property type="match status" value="1"/>
</dbReference>
<dbReference type="SUPFAM" id="SSF55785">
    <property type="entry name" value="PYP-like sensor domain (PAS domain)"/>
    <property type="match status" value="1"/>
</dbReference>
<dbReference type="Pfam" id="PF00158">
    <property type="entry name" value="Sigma54_activat"/>
    <property type="match status" value="1"/>
</dbReference>
<feature type="domain" description="Sigma-54 factor interaction" evidence="3">
    <location>
        <begin position="326"/>
        <end position="557"/>
    </location>
</feature>
<dbReference type="Gene3D" id="3.40.50.300">
    <property type="entry name" value="P-loop containing nucleotide triphosphate hydrolases"/>
    <property type="match status" value="1"/>
</dbReference>
<reference evidence="6 7" key="1">
    <citation type="journal article" date="2012" name="J. Bacteriol.">
        <title>Complete genome sequences of Desulfosporosinus orientis DSM765T, Desulfosporosinus youngiae DSM17734T, Desulfosporosinus meridiei DSM13257T, and Desulfosporosinus acidiphilus DSM22704T.</title>
        <authorList>
            <person name="Pester M."/>
            <person name="Brambilla E."/>
            <person name="Alazard D."/>
            <person name="Rattei T."/>
            <person name="Weinmaier T."/>
            <person name="Han J."/>
            <person name="Lucas S."/>
            <person name="Lapidus A."/>
            <person name="Cheng J.F."/>
            <person name="Goodwin L."/>
            <person name="Pitluck S."/>
            <person name="Peters L."/>
            <person name="Ovchinnikova G."/>
            <person name="Teshima H."/>
            <person name="Detter J.C."/>
            <person name="Han C.S."/>
            <person name="Tapia R."/>
            <person name="Land M.L."/>
            <person name="Hauser L."/>
            <person name="Kyrpides N.C."/>
            <person name="Ivanova N.N."/>
            <person name="Pagani I."/>
            <person name="Huntmann M."/>
            <person name="Wei C.L."/>
            <person name="Davenport K.W."/>
            <person name="Daligault H."/>
            <person name="Chain P.S."/>
            <person name="Chen A."/>
            <person name="Mavromatis K."/>
            <person name="Markowitz V."/>
            <person name="Szeto E."/>
            <person name="Mikhailova N."/>
            <person name="Pati A."/>
            <person name="Wagner M."/>
            <person name="Woyke T."/>
            <person name="Ollivier B."/>
            <person name="Klenk H.P."/>
            <person name="Spring S."/>
            <person name="Loy A."/>
        </authorList>
    </citation>
    <scope>NUCLEOTIDE SEQUENCE [LARGE SCALE GENOMIC DNA]</scope>
    <source>
        <strain evidence="7">DSM 22704 / JCM 16185 / SJ4</strain>
    </source>
</reference>
<dbReference type="STRING" id="646529.Desaci_2336"/>
<dbReference type="InterPro" id="IPR058031">
    <property type="entry name" value="AAA_lid_NorR"/>
</dbReference>
<dbReference type="Gene3D" id="3.30.450.20">
    <property type="entry name" value="PAS domain"/>
    <property type="match status" value="1"/>
</dbReference>
<dbReference type="GO" id="GO:0006355">
    <property type="term" value="P:regulation of DNA-templated transcription"/>
    <property type="evidence" value="ECO:0007669"/>
    <property type="project" value="InterPro"/>
</dbReference>
<dbReference type="NCBIfam" id="TIGR00229">
    <property type="entry name" value="sensory_box"/>
    <property type="match status" value="1"/>
</dbReference>
<dbReference type="CDD" id="cd00093">
    <property type="entry name" value="HTH_XRE"/>
    <property type="match status" value="1"/>
</dbReference>
<dbReference type="AlphaFoldDB" id="I4D665"/>
<dbReference type="SMART" id="SM00382">
    <property type="entry name" value="AAA"/>
    <property type="match status" value="1"/>
</dbReference>
<sequence>MLTEIIVTSPDKEVTQIVEKVQRDLNINVSIVEISFESAVSLVKDIISQDPNRIKVVLSGGATLELLRQALPSTPMISIHPTEWDIVLALDLARTFGKELGLFVAGTEDPKIIKKLSTVLGLAVKIYVYRTWEELEDQMKRARRDRIQVVLGVGEKIQDLVNQFGLHFVSVSAGEKTIKNALIHAKAFLEAKIRPKLNIEHLKEISLYTHEGIIVVNEENVIEVFNSAASKLFGLSSEEVIGKSLNDMSNCRCLAGIFDGPEKRLGYIYQAFNGSVLVNKFPIIEHSSIKGILVTCMEMSKVQEELKYKKDLLAKGFIAKYSFSDIIFVNNKMGSTIEKAKKFSNTDCPVLIRGESGTGKELLAQSMHNEHHLRCNGPFIAVNCASFDDNLFKSELFGYTEGSFTGAIKGGKPGLIELANGGTLFLDEIGKMKFEQQGNLLRVLQEKEVRRIGSDRVIPVDVRVIAASNEDLGEMVKKGTFREDLYFRLSVLKIMIPPLRERREDIPCQVTFFLKKYSAKYNKEIYSVPVYVYNKISKMEWPGNSRQLEHLVERCIVLASHEKDASNIMMELLEEEFGETSLPTDSEDCTQDKISVCVSTLAEMNSEIVRRMRAKAKLSNSELALKLGISRPTLSKMLNYS</sequence>
<dbReference type="SMART" id="SM00091">
    <property type="entry name" value="PAS"/>
    <property type="match status" value="1"/>
</dbReference>
<gene>
    <name evidence="6" type="ordered locus">Desaci_2336</name>
</gene>
<dbReference type="PROSITE" id="PS00676">
    <property type="entry name" value="SIGMA54_INTERACT_2"/>
    <property type="match status" value="1"/>
</dbReference>
<dbReference type="CDD" id="cd00130">
    <property type="entry name" value="PAS"/>
    <property type="match status" value="1"/>
</dbReference>
<evidence type="ECO:0000256" key="2">
    <source>
        <dbReference type="ARBA" id="ARBA00022840"/>
    </source>
</evidence>
<dbReference type="InterPro" id="IPR035965">
    <property type="entry name" value="PAS-like_dom_sf"/>
</dbReference>
<dbReference type="Proteomes" id="UP000002892">
    <property type="component" value="Chromosome"/>
</dbReference>
<dbReference type="InterPro" id="IPR027417">
    <property type="entry name" value="P-loop_NTPase"/>
</dbReference>
<evidence type="ECO:0000259" key="4">
    <source>
        <dbReference type="PROSITE" id="PS50112"/>
    </source>
</evidence>
<dbReference type="PROSITE" id="PS00675">
    <property type="entry name" value="SIGMA54_INTERACT_1"/>
    <property type="match status" value="1"/>
</dbReference>
<dbReference type="Gene3D" id="3.40.50.2300">
    <property type="match status" value="1"/>
</dbReference>
<dbReference type="KEGG" id="dai:Desaci_2336"/>
<dbReference type="Pfam" id="PF00989">
    <property type="entry name" value="PAS"/>
    <property type="match status" value="1"/>
</dbReference>
<dbReference type="PANTHER" id="PTHR32071:SF57">
    <property type="entry name" value="C4-DICARBOXYLATE TRANSPORT TRANSCRIPTIONAL REGULATORY PROTEIN DCTD"/>
    <property type="match status" value="1"/>
</dbReference>
<dbReference type="eggNOG" id="COG3829">
    <property type="taxonomic scope" value="Bacteria"/>
</dbReference>
<dbReference type="InterPro" id="IPR002078">
    <property type="entry name" value="Sigma_54_int"/>
</dbReference>
<dbReference type="SUPFAM" id="SSF47413">
    <property type="entry name" value="lambda repressor-like DNA-binding domains"/>
    <property type="match status" value="1"/>
</dbReference>
<evidence type="ECO:0000259" key="3">
    <source>
        <dbReference type="PROSITE" id="PS50045"/>
    </source>
</evidence>
<dbReference type="GO" id="GO:0000156">
    <property type="term" value="F:phosphorelay response regulator activity"/>
    <property type="evidence" value="ECO:0007669"/>
    <property type="project" value="InterPro"/>
</dbReference>
<dbReference type="Pfam" id="PF06506">
    <property type="entry name" value="PrpR_N"/>
    <property type="match status" value="1"/>
</dbReference>
<dbReference type="InterPro" id="IPR025943">
    <property type="entry name" value="Sigma_54_int_dom_ATP-bd_2"/>
</dbReference>
<dbReference type="FunFam" id="3.40.50.300:FF:000006">
    <property type="entry name" value="DNA-binding transcriptional regulator NtrC"/>
    <property type="match status" value="1"/>
</dbReference>
<dbReference type="PROSITE" id="PS50045">
    <property type="entry name" value="SIGMA54_INTERACT_4"/>
    <property type="match status" value="1"/>
</dbReference>
<dbReference type="Gene3D" id="1.10.8.60">
    <property type="match status" value="1"/>
</dbReference>
<dbReference type="OrthoDB" id="9803970at2"/>
<evidence type="ECO:0000259" key="5">
    <source>
        <dbReference type="PROSITE" id="PS50943"/>
    </source>
</evidence>
<feature type="domain" description="PAS" evidence="4">
    <location>
        <begin position="198"/>
        <end position="245"/>
    </location>
</feature>
<dbReference type="InterPro" id="IPR003593">
    <property type="entry name" value="AAA+_ATPase"/>
</dbReference>
<dbReference type="GO" id="GO:0005524">
    <property type="term" value="F:ATP binding"/>
    <property type="evidence" value="ECO:0007669"/>
    <property type="project" value="UniProtKB-KW"/>
</dbReference>
<keyword evidence="1" id="KW-0547">Nucleotide-binding</keyword>
<evidence type="ECO:0000313" key="6">
    <source>
        <dbReference type="EMBL" id="AFM41289.1"/>
    </source>
</evidence>
<dbReference type="InterPro" id="IPR010982">
    <property type="entry name" value="Lambda_DNA-bd_dom_sf"/>
</dbReference>
<dbReference type="SUPFAM" id="SSF159800">
    <property type="entry name" value="PrpR receptor domain-like"/>
    <property type="match status" value="1"/>
</dbReference>
<keyword evidence="7" id="KW-1185">Reference proteome</keyword>
<dbReference type="InterPro" id="IPR013767">
    <property type="entry name" value="PAS_fold"/>
</dbReference>
<dbReference type="InterPro" id="IPR001387">
    <property type="entry name" value="Cro/C1-type_HTH"/>
</dbReference>
<dbReference type="PROSITE" id="PS50943">
    <property type="entry name" value="HTH_CROC1"/>
    <property type="match status" value="1"/>
</dbReference>
<evidence type="ECO:0000313" key="7">
    <source>
        <dbReference type="Proteomes" id="UP000002892"/>
    </source>
</evidence>
<dbReference type="PROSITE" id="PS50112">
    <property type="entry name" value="PAS"/>
    <property type="match status" value="1"/>
</dbReference>
<dbReference type="InterPro" id="IPR000014">
    <property type="entry name" value="PAS"/>
</dbReference>
<dbReference type="HOGENOM" id="CLU_000445_8_5_9"/>
<protein>
    <submittedName>
        <fullName evidence="6">PAS domain S-box</fullName>
    </submittedName>
</protein>
<dbReference type="InterPro" id="IPR025662">
    <property type="entry name" value="Sigma_54_int_dom_ATP-bd_1"/>
</dbReference>